<comment type="subcellular location">
    <subcellularLocation>
        <location evidence="1">Cell membrane</location>
        <topology evidence="1">Multi-pass membrane protein</topology>
    </subcellularLocation>
</comment>
<name>A0ABN1N7U3_9PSEU</name>
<gene>
    <name evidence="9" type="ORF">GCM10009559_54470</name>
</gene>
<organism evidence="9 10">
    <name type="scientific">Pseudonocardia zijingensis</name>
    <dbReference type="NCBI Taxonomy" id="153376"/>
    <lineage>
        <taxon>Bacteria</taxon>
        <taxon>Bacillati</taxon>
        <taxon>Actinomycetota</taxon>
        <taxon>Actinomycetes</taxon>
        <taxon>Pseudonocardiales</taxon>
        <taxon>Pseudonocardiaceae</taxon>
        <taxon>Pseudonocardia</taxon>
    </lineage>
</organism>
<feature type="domain" description="SHOCT" evidence="7">
    <location>
        <begin position="98"/>
        <end position="125"/>
    </location>
</feature>
<evidence type="ECO:0000259" key="7">
    <source>
        <dbReference type="Pfam" id="PF09851"/>
    </source>
</evidence>
<evidence type="ECO:0000313" key="9">
    <source>
        <dbReference type="EMBL" id="GAA0896278.1"/>
    </source>
</evidence>
<keyword evidence="10" id="KW-1185">Reference proteome</keyword>
<dbReference type="Pfam" id="PF09851">
    <property type="entry name" value="SHOCT"/>
    <property type="match status" value="1"/>
</dbReference>
<evidence type="ECO:0000256" key="5">
    <source>
        <dbReference type="ARBA" id="ARBA00023136"/>
    </source>
</evidence>
<sequence length="144" mass="16306">MNFWEFVLGIFWFMLLFAWIWLLISIVTDIFRDHELSGWGKAGWVLFLIVIPWLGALVYLIARGRSMNERTLAQAQRRDDAFRQYVKETAGGQASTADELAKLAELRDRGTLSDEEFGRAKAKLLGDRPPVAKSSPDEMAQVGG</sequence>
<feature type="transmembrane region" description="Helical" evidence="6">
    <location>
        <begin position="43"/>
        <end position="62"/>
    </location>
</feature>
<evidence type="ECO:0000256" key="1">
    <source>
        <dbReference type="ARBA" id="ARBA00004651"/>
    </source>
</evidence>
<evidence type="ECO:0000256" key="6">
    <source>
        <dbReference type="SAM" id="Phobius"/>
    </source>
</evidence>
<comment type="caution">
    <text evidence="9">The sequence shown here is derived from an EMBL/GenBank/DDBJ whole genome shotgun (WGS) entry which is preliminary data.</text>
</comment>
<feature type="domain" description="Cardiolipin synthase N-terminal" evidence="8">
    <location>
        <begin position="18"/>
        <end position="63"/>
    </location>
</feature>
<keyword evidence="4 6" id="KW-1133">Transmembrane helix</keyword>
<dbReference type="Pfam" id="PF13396">
    <property type="entry name" value="PLDc_N"/>
    <property type="match status" value="1"/>
</dbReference>
<dbReference type="InterPro" id="IPR018649">
    <property type="entry name" value="SHOCT"/>
</dbReference>
<dbReference type="Proteomes" id="UP001499967">
    <property type="component" value="Unassembled WGS sequence"/>
</dbReference>
<evidence type="ECO:0000256" key="3">
    <source>
        <dbReference type="ARBA" id="ARBA00022692"/>
    </source>
</evidence>
<protein>
    <submittedName>
        <fullName evidence="9">SHOCT domain-containing protein</fullName>
    </submittedName>
</protein>
<keyword evidence="5 6" id="KW-0472">Membrane</keyword>
<proteinExistence type="predicted"/>
<evidence type="ECO:0000256" key="4">
    <source>
        <dbReference type="ARBA" id="ARBA00022989"/>
    </source>
</evidence>
<keyword evidence="2" id="KW-1003">Cell membrane</keyword>
<evidence type="ECO:0000313" key="10">
    <source>
        <dbReference type="Proteomes" id="UP001499967"/>
    </source>
</evidence>
<feature type="transmembrane region" description="Helical" evidence="6">
    <location>
        <begin position="7"/>
        <end position="31"/>
    </location>
</feature>
<evidence type="ECO:0000256" key="2">
    <source>
        <dbReference type="ARBA" id="ARBA00022475"/>
    </source>
</evidence>
<dbReference type="EMBL" id="BAAAHP010000168">
    <property type="protein sequence ID" value="GAA0896278.1"/>
    <property type="molecule type" value="Genomic_DNA"/>
</dbReference>
<dbReference type="RefSeq" id="WP_343944451.1">
    <property type="nucleotide sequence ID" value="NZ_BAAAHP010000168.1"/>
</dbReference>
<dbReference type="InterPro" id="IPR027379">
    <property type="entry name" value="CLS_N"/>
</dbReference>
<accession>A0ABN1N7U3</accession>
<keyword evidence="3 6" id="KW-0812">Transmembrane</keyword>
<evidence type="ECO:0000259" key="8">
    <source>
        <dbReference type="Pfam" id="PF13396"/>
    </source>
</evidence>
<reference evidence="9 10" key="1">
    <citation type="journal article" date="2019" name="Int. J. Syst. Evol. Microbiol.">
        <title>The Global Catalogue of Microorganisms (GCM) 10K type strain sequencing project: providing services to taxonomists for standard genome sequencing and annotation.</title>
        <authorList>
            <consortium name="The Broad Institute Genomics Platform"/>
            <consortium name="The Broad Institute Genome Sequencing Center for Infectious Disease"/>
            <person name="Wu L."/>
            <person name="Ma J."/>
        </authorList>
    </citation>
    <scope>NUCLEOTIDE SEQUENCE [LARGE SCALE GENOMIC DNA]</scope>
    <source>
        <strain evidence="9 10">JCM 11117</strain>
    </source>
</reference>